<evidence type="ECO:0000313" key="2">
    <source>
        <dbReference type="Proteomes" id="UP000014480"/>
    </source>
</evidence>
<sequence>MCPPAVIHLKKFGGCVRMTHEKVLTTGLTILVRFFETLSHESFFEGRGLDTALYSVYVRPEKGGSSEIDTVLFLCLPYLRLLSPFQECAPWLLLLQLLLLHSNVRSHDQARSAILIFPS</sequence>
<reference evidence="2" key="1">
    <citation type="journal article" date="2013" name="New Phytol.">
        <title>Comparative genomic and transcriptomic analyses reveal the hemibiotrophic stage shift of Colletotrichum fungi.</title>
        <authorList>
            <person name="Gan P."/>
            <person name="Ikeda K."/>
            <person name="Irieda H."/>
            <person name="Narusaka M."/>
            <person name="O'Connell R.J."/>
            <person name="Narusaka Y."/>
            <person name="Takano Y."/>
            <person name="Kubo Y."/>
            <person name="Shirasu K."/>
        </authorList>
    </citation>
    <scope>NUCLEOTIDE SEQUENCE [LARGE SCALE GENOMIC DNA]</scope>
    <source>
        <strain evidence="2">104-T / ATCC 96160 / CBS 514.97 / LARS 414 / MAFF 240422</strain>
    </source>
</reference>
<gene>
    <name evidence="1" type="ORF">Cob_v003672</name>
</gene>
<dbReference type="AlphaFoldDB" id="A0A484FZG7"/>
<dbReference type="Proteomes" id="UP000014480">
    <property type="component" value="Unassembled WGS sequence"/>
</dbReference>
<proteinExistence type="predicted"/>
<keyword evidence="2" id="KW-1185">Reference proteome</keyword>
<organism evidence="1 2">
    <name type="scientific">Colletotrichum orbiculare (strain 104-T / ATCC 96160 / CBS 514.97 / LARS 414 / MAFF 240422)</name>
    <name type="common">Cucumber anthracnose fungus</name>
    <name type="synonym">Colletotrichum lagenarium</name>
    <dbReference type="NCBI Taxonomy" id="1213857"/>
    <lineage>
        <taxon>Eukaryota</taxon>
        <taxon>Fungi</taxon>
        <taxon>Dikarya</taxon>
        <taxon>Ascomycota</taxon>
        <taxon>Pezizomycotina</taxon>
        <taxon>Sordariomycetes</taxon>
        <taxon>Hypocreomycetidae</taxon>
        <taxon>Glomerellales</taxon>
        <taxon>Glomerellaceae</taxon>
        <taxon>Colletotrichum</taxon>
        <taxon>Colletotrichum orbiculare species complex</taxon>
    </lineage>
</organism>
<name>A0A484FZG7_COLOR</name>
<accession>A0A484FZG7</accession>
<protein>
    <submittedName>
        <fullName evidence="1">Uncharacterized protein</fullName>
    </submittedName>
</protein>
<comment type="caution">
    <text evidence="1">The sequence shown here is derived from an EMBL/GenBank/DDBJ whole genome shotgun (WGS) entry which is preliminary data.</text>
</comment>
<evidence type="ECO:0000313" key="1">
    <source>
        <dbReference type="EMBL" id="TDZ23211.1"/>
    </source>
</evidence>
<dbReference type="EMBL" id="AMCV02000006">
    <property type="protein sequence ID" value="TDZ23211.1"/>
    <property type="molecule type" value="Genomic_DNA"/>
</dbReference>
<reference evidence="2" key="2">
    <citation type="journal article" date="2019" name="Mol. Plant Microbe Interact.">
        <title>Genome sequence resources for four phytopathogenic fungi from the Colletotrichum orbiculare species complex.</title>
        <authorList>
            <person name="Gan P."/>
            <person name="Tsushima A."/>
            <person name="Narusaka M."/>
            <person name="Narusaka Y."/>
            <person name="Takano Y."/>
            <person name="Kubo Y."/>
            <person name="Shirasu K."/>
        </authorList>
    </citation>
    <scope>GENOME REANNOTATION</scope>
    <source>
        <strain evidence="2">104-T / ATCC 96160 / CBS 514.97 / LARS 414 / MAFF 240422</strain>
    </source>
</reference>